<gene>
    <name evidence="3" type="primary">ggt_1</name>
    <name evidence="3" type="ORF">NCTC10047_00348</name>
</gene>
<evidence type="ECO:0000313" key="3">
    <source>
        <dbReference type="EMBL" id="VEA74560.1"/>
    </source>
</evidence>
<dbReference type="SUPFAM" id="SSF56235">
    <property type="entry name" value="N-terminal nucleophile aminohydrolases (Ntn hydrolases)"/>
    <property type="match status" value="1"/>
</dbReference>
<dbReference type="InterPro" id="IPR029055">
    <property type="entry name" value="Ntn_hydrolases_N"/>
</dbReference>
<dbReference type="Proteomes" id="UP000275676">
    <property type="component" value="Chromosome"/>
</dbReference>
<evidence type="ECO:0000313" key="4">
    <source>
        <dbReference type="Proteomes" id="UP000275676"/>
    </source>
</evidence>
<keyword evidence="2" id="KW-0732">Signal</keyword>
<dbReference type="AlphaFoldDB" id="A0A447QX19"/>
<dbReference type="EC" id="2.3.2.2" evidence="3"/>
<keyword evidence="3" id="KW-0808">Transferase</keyword>
<accession>A0A447QX19</accession>
<sequence>MKPTFMRWVAIAALLAGGTFSAVANPPVAPPVSYGVEEDVFHPVRATQGMVASVDVMATQVGVDILKQGGNAVDAAVAVGYALAVTHPQAGNLGGGDLCCCALKMALPRRSIFVKWRLLALRAICSLMNRATRTVKNR</sequence>
<dbReference type="InterPro" id="IPR051792">
    <property type="entry name" value="GGT_bact"/>
</dbReference>
<feature type="signal peptide" evidence="2">
    <location>
        <begin position="1"/>
        <end position="24"/>
    </location>
</feature>
<keyword evidence="3" id="KW-0012">Acyltransferase</keyword>
<dbReference type="GO" id="GO:0103068">
    <property type="term" value="F:leukotriene C4 gamma-glutamyl transferase activity"/>
    <property type="evidence" value="ECO:0007669"/>
    <property type="project" value="UniProtKB-EC"/>
</dbReference>
<dbReference type="EMBL" id="LR134156">
    <property type="protein sequence ID" value="VEA74560.1"/>
    <property type="molecule type" value="Genomic_DNA"/>
</dbReference>
<dbReference type="PANTHER" id="PTHR43199">
    <property type="entry name" value="GLUTATHIONE HYDROLASE"/>
    <property type="match status" value="1"/>
</dbReference>
<protein>
    <submittedName>
        <fullName evidence="3">Gamma-glutamyltranspeptidase</fullName>
        <ecNumber evidence="3">2.3.2.2</ecNumber>
    </submittedName>
</protein>
<organism evidence="3 4">
    <name type="scientific">Salmonella enterica subsp. arizonae</name>
    <dbReference type="NCBI Taxonomy" id="59203"/>
    <lineage>
        <taxon>Bacteria</taxon>
        <taxon>Pseudomonadati</taxon>
        <taxon>Pseudomonadota</taxon>
        <taxon>Gammaproteobacteria</taxon>
        <taxon>Enterobacterales</taxon>
        <taxon>Enterobacteriaceae</taxon>
        <taxon>Salmonella</taxon>
    </lineage>
</organism>
<comment type="similarity">
    <text evidence="1">Belongs to the gamma-glutamyltransferase family.</text>
</comment>
<dbReference type="Pfam" id="PF01019">
    <property type="entry name" value="G_glu_transpept"/>
    <property type="match status" value="1"/>
</dbReference>
<feature type="chain" id="PRO_5019214396" evidence="2">
    <location>
        <begin position="25"/>
        <end position="138"/>
    </location>
</feature>
<name>A0A447QX19_SALER</name>
<reference evidence="3 4" key="1">
    <citation type="submission" date="2018-12" db="EMBL/GenBank/DDBJ databases">
        <authorList>
            <consortium name="Pathogen Informatics"/>
        </authorList>
    </citation>
    <scope>NUCLEOTIDE SEQUENCE [LARGE SCALE GENOMIC DNA]</scope>
    <source>
        <strain evidence="3 4">NCTC10047</strain>
    </source>
</reference>
<dbReference type="PANTHER" id="PTHR43199:SF1">
    <property type="entry name" value="GLUTATHIONE HYDROLASE PROENZYME"/>
    <property type="match status" value="1"/>
</dbReference>
<proteinExistence type="inferred from homology"/>
<evidence type="ECO:0000256" key="2">
    <source>
        <dbReference type="SAM" id="SignalP"/>
    </source>
</evidence>
<evidence type="ECO:0000256" key="1">
    <source>
        <dbReference type="ARBA" id="ARBA00009381"/>
    </source>
</evidence>